<dbReference type="Proteomes" id="UP000694701">
    <property type="component" value="Unplaced"/>
</dbReference>
<dbReference type="InterPro" id="IPR028135">
    <property type="entry name" value="Ub_USP-typ"/>
</dbReference>
<evidence type="ECO:0000256" key="7">
    <source>
        <dbReference type="ARBA" id="ARBA00022670"/>
    </source>
</evidence>
<dbReference type="Ensembl" id="ENSCCRT00020099334.1">
    <property type="protein sequence ID" value="ENSCCRP00020090895.1"/>
    <property type="gene ID" value="ENSCCRG00020036024.1"/>
</dbReference>
<dbReference type="SUPFAM" id="SSF143791">
    <property type="entry name" value="DUSP-like"/>
    <property type="match status" value="1"/>
</dbReference>
<dbReference type="GO" id="GO:0005634">
    <property type="term" value="C:nucleus"/>
    <property type="evidence" value="ECO:0007669"/>
    <property type="project" value="UniProtKB-SubCell"/>
</dbReference>
<comment type="subcellular location">
    <subcellularLocation>
        <location evidence="3">Cytoplasm</location>
    </subcellularLocation>
    <subcellularLocation>
        <location evidence="2">Nucleus</location>
    </subcellularLocation>
</comment>
<evidence type="ECO:0000256" key="17">
    <source>
        <dbReference type="ARBA" id="ARBA00040967"/>
    </source>
</evidence>
<keyword evidence="10" id="KW-0833">Ubl conjugation pathway</keyword>
<evidence type="ECO:0000313" key="26">
    <source>
        <dbReference type="Ensembl" id="ENSCCRP00020090895.1"/>
    </source>
</evidence>
<accession>A0A8C2J8V6</accession>
<keyword evidence="15" id="KW-0539">Nucleus</keyword>
<keyword evidence="8" id="KW-0479">Metal-binding</keyword>
<dbReference type="PROSITE" id="PS51283">
    <property type="entry name" value="DUSP"/>
    <property type="match status" value="1"/>
</dbReference>
<dbReference type="PROSITE" id="PS50235">
    <property type="entry name" value="USP_3"/>
    <property type="match status" value="1"/>
</dbReference>
<dbReference type="Pfam" id="PF14533">
    <property type="entry name" value="USP7_C2"/>
    <property type="match status" value="1"/>
</dbReference>
<evidence type="ECO:0000256" key="19">
    <source>
        <dbReference type="ARBA" id="ARBA00042237"/>
    </source>
</evidence>
<dbReference type="Gene3D" id="3.10.20.90">
    <property type="entry name" value="Phosphatidylinositol 3-kinase Catalytic Subunit, Chain A, domain 1"/>
    <property type="match status" value="1"/>
</dbReference>
<evidence type="ECO:0000256" key="4">
    <source>
        <dbReference type="ARBA" id="ARBA00012759"/>
    </source>
</evidence>
<dbReference type="FunFam" id="3.30.2230.10:FF:000003">
    <property type="entry name" value="ubiquitin carboxyl-terminal hydrolase 15 isoform X1"/>
    <property type="match status" value="1"/>
</dbReference>
<evidence type="ECO:0000256" key="1">
    <source>
        <dbReference type="ARBA" id="ARBA00000707"/>
    </source>
</evidence>
<dbReference type="GO" id="GO:0046872">
    <property type="term" value="F:metal ion binding"/>
    <property type="evidence" value="ECO:0007669"/>
    <property type="project" value="UniProtKB-KW"/>
</dbReference>
<keyword evidence="5" id="KW-0963">Cytoplasm</keyword>
<dbReference type="GO" id="GO:0004843">
    <property type="term" value="F:cysteine-type deubiquitinase activity"/>
    <property type="evidence" value="ECO:0007669"/>
    <property type="project" value="UniProtKB-EC"/>
</dbReference>
<dbReference type="PROSITE" id="PS00973">
    <property type="entry name" value="USP_2"/>
    <property type="match status" value="1"/>
</dbReference>
<dbReference type="PANTHER" id="PTHR21646">
    <property type="entry name" value="UBIQUITIN CARBOXYL-TERMINAL HYDROLASE"/>
    <property type="match status" value="1"/>
</dbReference>
<protein>
    <recommendedName>
        <fullName evidence="17">Ubiquitin carboxyl-terminal hydrolase 4</fullName>
        <ecNumber evidence="4">3.4.19.12</ecNumber>
    </recommendedName>
    <alternativeName>
        <fullName evidence="19">Deubiquitinating enzyme 4</fullName>
    </alternativeName>
    <alternativeName>
        <fullName evidence="18">Ubiquitin thioesterase 4</fullName>
    </alternativeName>
    <alternativeName>
        <fullName evidence="20">Ubiquitin-specific-processing protease 4</fullName>
    </alternativeName>
</protein>
<evidence type="ECO:0000256" key="5">
    <source>
        <dbReference type="ARBA" id="ARBA00022490"/>
    </source>
</evidence>
<feature type="compositionally biased region" description="Polar residues" evidence="23">
    <location>
        <begin position="654"/>
        <end position="663"/>
    </location>
</feature>
<keyword evidence="12" id="KW-0788">Thiol protease</keyword>
<feature type="domain" description="USP" evidence="24">
    <location>
        <begin position="276"/>
        <end position="885"/>
    </location>
</feature>
<evidence type="ECO:0000256" key="22">
    <source>
        <dbReference type="ARBA" id="ARBA00046862"/>
    </source>
</evidence>
<reference evidence="26" key="1">
    <citation type="submission" date="2025-08" db="UniProtKB">
        <authorList>
            <consortium name="Ensembl"/>
        </authorList>
    </citation>
    <scope>IDENTIFICATION</scope>
</reference>
<dbReference type="Gene3D" id="3.30.2230.10">
    <property type="entry name" value="DUSP-like"/>
    <property type="match status" value="1"/>
</dbReference>
<dbReference type="InterPro" id="IPR038765">
    <property type="entry name" value="Papain-like_cys_pep_sf"/>
</dbReference>
<feature type="compositionally biased region" description="Basic and acidic residues" evidence="23">
    <location>
        <begin position="627"/>
        <end position="642"/>
    </location>
</feature>
<evidence type="ECO:0000256" key="21">
    <source>
        <dbReference type="ARBA" id="ARBA00045453"/>
    </source>
</evidence>
<dbReference type="Pfam" id="PF06337">
    <property type="entry name" value="DUSP"/>
    <property type="match status" value="1"/>
</dbReference>
<keyword evidence="13" id="KW-0862">Zinc</keyword>
<keyword evidence="11" id="KW-0378">Hydrolase</keyword>
<dbReference type="InterPro" id="IPR035927">
    <property type="entry name" value="DUSP-like_sf"/>
</dbReference>
<dbReference type="InterPro" id="IPR029346">
    <property type="entry name" value="USP_C"/>
</dbReference>
<sequence length="913" mass="104243">MAEGGGPESGNASDPDEKPVIAETPVPSTESQKQSIGTLLKRPLRKGDEWYLIDSRWFKQWKKYVGFDSWDLYNVGEHNLYPGPIDNSGLFSDHKSQTLKEHLIDELDYVLVPTEAWNKLVSWYGCLDGQKPIIRKVVEHGMFVKHCKVEVYLLELNLCDNDNIDKVVTRHFSKADTIDTIEKEMRSLFDIPSEKETRLWNKYMSNTYEQLNKLDSTVQDAGLFQGQVLVIEKKNEDGTWPRQTCHSKYVHAFSHLICLKSALFANGHMGMLMGVSGRKMLCGSHFLLILIDFLFQCLSNTPPLTEYFLEDRYEAEINRENPLGMRGEIAEAYADLVKQMWLSRSSYVAPRTFKTQVGRFAPQFSGYQQQDSQELLAFLLDGLHEDLNRVKKKPYLALRDAEGRPDEIVAKEAWANHRLRNDSVIVDIFHGLFKSTLVCPECSKVSVTFDPFCYLTLPLPMKKDRTMEVFLVRTDPQFRPMQYRVVVPKMGAVADLCSALAKLSGVPSENMVVADVYNHRFHKIYKRDDGLNHILEKDDIFVYEVLEEDSEKMNLPVYFRERHAKHSGGSSGTMLFGQPLLITVQRHNLTVDTLYERVLERIGLVLCFGDTDLILLYVFVSGDEEAMDHQESPEPENSHSDTVDGEEDSEPENGPNSSGGKSFTSRPKLFSFSMVNSYGTANISSVPFDGNLLKLTTHSTVAIDWDSDTRKLCYDDQEAEAYDKHESMLHAQKKKTTVALRECIELFTTMETLGEHDPWYCPTCKKHQQATKKFDLWSLPRILVVHLKRFSYNRCWRDKLDTVVDFPIRDLNMSEFVCDPKADPYVYDLIAVSNHYGGMGGGHYTAYGKNKMDGKWYYFDDSSVSSSTEDQIVTKAAYVLFYQRRDADTPSKSTHSASLGGAPETLDDHMDTN</sequence>
<keyword evidence="9" id="KW-0677">Repeat</keyword>
<dbReference type="Pfam" id="PF14836">
    <property type="entry name" value="Ubiquitin_3"/>
    <property type="match status" value="1"/>
</dbReference>
<evidence type="ECO:0000256" key="16">
    <source>
        <dbReference type="ARBA" id="ARBA00037971"/>
    </source>
</evidence>
<evidence type="ECO:0000256" key="3">
    <source>
        <dbReference type="ARBA" id="ARBA00004496"/>
    </source>
</evidence>
<evidence type="ECO:0000256" key="8">
    <source>
        <dbReference type="ARBA" id="ARBA00022723"/>
    </source>
</evidence>
<proteinExistence type="inferred from homology"/>
<evidence type="ECO:0000256" key="23">
    <source>
        <dbReference type="SAM" id="MobiDB-lite"/>
    </source>
</evidence>
<dbReference type="Pfam" id="PF00443">
    <property type="entry name" value="UCH"/>
    <property type="match status" value="1"/>
</dbReference>
<evidence type="ECO:0000256" key="2">
    <source>
        <dbReference type="ARBA" id="ARBA00004123"/>
    </source>
</evidence>
<evidence type="ECO:0000259" key="25">
    <source>
        <dbReference type="PROSITE" id="PS51283"/>
    </source>
</evidence>
<feature type="region of interest" description="Disordered" evidence="23">
    <location>
        <begin position="888"/>
        <end position="913"/>
    </location>
</feature>
<evidence type="ECO:0000256" key="20">
    <source>
        <dbReference type="ARBA" id="ARBA00042735"/>
    </source>
</evidence>
<keyword evidence="14" id="KW-0832">Ubl conjugation</keyword>
<dbReference type="SMART" id="SM00695">
    <property type="entry name" value="DUSP"/>
    <property type="match status" value="1"/>
</dbReference>
<evidence type="ECO:0000313" key="27">
    <source>
        <dbReference type="Proteomes" id="UP000694701"/>
    </source>
</evidence>
<dbReference type="InterPro" id="IPR050185">
    <property type="entry name" value="Ub_carboxyl-term_hydrolase"/>
</dbReference>
<keyword evidence="6" id="KW-0597">Phosphoprotein</keyword>
<evidence type="ECO:0000256" key="9">
    <source>
        <dbReference type="ARBA" id="ARBA00022737"/>
    </source>
</evidence>
<evidence type="ECO:0000256" key="18">
    <source>
        <dbReference type="ARBA" id="ARBA00041731"/>
    </source>
</evidence>
<comment type="function">
    <text evidence="21">Deubiquitinating enzyme that removes conjugated ubiquitin from target proteins. Deubiquitinates PDPK1. Deubiquitinates TRIM21. Deubiquitinates receptor ADORA2A which increases the amount of functional receptor at the cell surface. Deubiquitinates HAS2. Deubiquitinates RHEB in response to EGF signaling, promoting mTORC1 signaling. May regulate mRNA splicing through deubiquitination of the U4 spliceosomal protein PRPF3. This may prevent its recognition by the U5 component PRPF8 thereby destabilizing interactions within the U4/U6.U5 snRNP. May also play a role in the regulation of quality control in the ER.</text>
</comment>
<feature type="domain" description="DUSP" evidence="25">
    <location>
        <begin position="27"/>
        <end position="138"/>
    </location>
</feature>
<evidence type="ECO:0000256" key="15">
    <source>
        <dbReference type="ARBA" id="ARBA00023242"/>
    </source>
</evidence>
<evidence type="ECO:0000256" key="12">
    <source>
        <dbReference type="ARBA" id="ARBA00022807"/>
    </source>
</evidence>
<comment type="similarity">
    <text evidence="16">Belongs to the peptidase C19 family. USP4 subfamily.</text>
</comment>
<comment type="subunit">
    <text evidence="22">Interacts with RB1 (both dephosphorylated and hypophosphorylated forms). Interacts with RBL1 and RBL2. Interacts with ADORA2A (via cytoplasmic C-terminus); the interaction is direct. Interacts with SART3; recruits USP4 to its substrate PRPF3.</text>
</comment>
<evidence type="ECO:0000256" key="10">
    <source>
        <dbReference type="ARBA" id="ARBA00022786"/>
    </source>
</evidence>
<feature type="region of interest" description="Disordered" evidence="23">
    <location>
        <begin position="626"/>
        <end position="663"/>
    </location>
</feature>
<dbReference type="EC" id="3.4.19.12" evidence="4"/>
<dbReference type="FunFam" id="3.90.70.10:FF:000013">
    <property type="entry name" value="ubiquitin carboxyl-terminal hydrolase 15 isoform X1"/>
    <property type="match status" value="1"/>
</dbReference>
<dbReference type="InterPro" id="IPR001394">
    <property type="entry name" value="Peptidase_C19_UCH"/>
</dbReference>
<dbReference type="SUPFAM" id="SSF54001">
    <property type="entry name" value="Cysteine proteinases"/>
    <property type="match status" value="1"/>
</dbReference>
<dbReference type="AlphaFoldDB" id="A0A8C2J8V6"/>
<dbReference type="InterPro" id="IPR018200">
    <property type="entry name" value="USP_CS"/>
</dbReference>
<feature type="region of interest" description="Disordered" evidence="23">
    <location>
        <begin position="1"/>
        <end position="38"/>
    </location>
</feature>
<dbReference type="PANTHER" id="PTHR21646:SF45">
    <property type="entry name" value="UBIQUITIN CARBOXYL-TERMINAL HYDROLASE 4"/>
    <property type="match status" value="1"/>
</dbReference>
<organism evidence="26 27">
    <name type="scientific">Cyprinus carpio</name>
    <name type="common">Common carp</name>
    <dbReference type="NCBI Taxonomy" id="7962"/>
    <lineage>
        <taxon>Eukaryota</taxon>
        <taxon>Metazoa</taxon>
        <taxon>Chordata</taxon>
        <taxon>Craniata</taxon>
        <taxon>Vertebrata</taxon>
        <taxon>Euteleostomi</taxon>
        <taxon>Actinopterygii</taxon>
        <taxon>Neopterygii</taxon>
        <taxon>Teleostei</taxon>
        <taxon>Ostariophysi</taxon>
        <taxon>Cypriniformes</taxon>
        <taxon>Cyprinidae</taxon>
        <taxon>Cyprininae</taxon>
        <taxon>Cyprinus</taxon>
    </lineage>
</organism>
<dbReference type="FunFam" id="3.10.20.90:FF:000020">
    <property type="entry name" value="ubiquitin carboxyl-terminal hydrolase 15 isoform X2"/>
    <property type="match status" value="1"/>
</dbReference>
<evidence type="ECO:0000259" key="24">
    <source>
        <dbReference type="PROSITE" id="PS50235"/>
    </source>
</evidence>
<dbReference type="InterPro" id="IPR006615">
    <property type="entry name" value="Pept_C19_DUSP"/>
</dbReference>
<dbReference type="CDD" id="cd02674">
    <property type="entry name" value="Peptidase_C19R"/>
    <property type="match status" value="1"/>
</dbReference>
<name>A0A8C2J8V6_CYPCA</name>
<evidence type="ECO:0000256" key="14">
    <source>
        <dbReference type="ARBA" id="ARBA00022843"/>
    </source>
</evidence>
<dbReference type="GO" id="GO:0005737">
    <property type="term" value="C:cytoplasm"/>
    <property type="evidence" value="ECO:0007669"/>
    <property type="project" value="UniProtKB-SubCell"/>
</dbReference>
<dbReference type="Gene3D" id="3.90.70.10">
    <property type="entry name" value="Cysteine proteinases"/>
    <property type="match status" value="2"/>
</dbReference>
<dbReference type="GO" id="GO:0016579">
    <property type="term" value="P:protein deubiquitination"/>
    <property type="evidence" value="ECO:0007669"/>
    <property type="project" value="InterPro"/>
</dbReference>
<comment type="catalytic activity">
    <reaction evidence="1">
        <text>Thiol-dependent hydrolysis of ester, thioester, amide, peptide and isopeptide bonds formed by the C-terminal Gly of ubiquitin (a 76-residue protein attached to proteins as an intracellular targeting signal).</text>
        <dbReference type="EC" id="3.4.19.12"/>
    </reaction>
</comment>
<evidence type="ECO:0000256" key="11">
    <source>
        <dbReference type="ARBA" id="ARBA00022801"/>
    </source>
</evidence>
<feature type="compositionally biased region" description="Polar residues" evidence="23">
    <location>
        <begin position="26"/>
        <end position="37"/>
    </location>
</feature>
<dbReference type="InterPro" id="IPR028889">
    <property type="entry name" value="USP"/>
</dbReference>
<keyword evidence="7" id="KW-0645">Protease</keyword>
<dbReference type="GO" id="GO:0006508">
    <property type="term" value="P:proteolysis"/>
    <property type="evidence" value="ECO:0007669"/>
    <property type="project" value="UniProtKB-KW"/>
</dbReference>
<evidence type="ECO:0000256" key="13">
    <source>
        <dbReference type="ARBA" id="ARBA00022833"/>
    </source>
</evidence>
<evidence type="ECO:0000256" key="6">
    <source>
        <dbReference type="ARBA" id="ARBA00022553"/>
    </source>
</evidence>